<dbReference type="GO" id="GO:0000271">
    <property type="term" value="P:polysaccharide biosynthetic process"/>
    <property type="evidence" value="ECO:0007669"/>
    <property type="project" value="InterPro"/>
</dbReference>
<name>A0AAU8JXB7_9ACTN</name>
<dbReference type="NCBIfam" id="TIGR03026">
    <property type="entry name" value="NDP-sugDHase"/>
    <property type="match status" value="1"/>
</dbReference>
<proteinExistence type="inferred from homology"/>
<dbReference type="InterPro" id="IPR036291">
    <property type="entry name" value="NAD(P)-bd_dom_sf"/>
</dbReference>
<dbReference type="Pfam" id="PF00984">
    <property type="entry name" value="UDPG_MGDP_dh"/>
    <property type="match status" value="1"/>
</dbReference>
<evidence type="ECO:0000256" key="1">
    <source>
        <dbReference type="ARBA" id="ARBA00006601"/>
    </source>
</evidence>
<comment type="similarity">
    <text evidence="1 4">Belongs to the UDP-glucose/GDP-mannose dehydrogenase family.</text>
</comment>
<dbReference type="RefSeq" id="WP_354640660.1">
    <property type="nucleotide sequence ID" value="NZ_CP159872.1"/>
</dbReference>
<gene>
    <name evidence="6" type="ORF">ABWK59_12955</name>
</gene>
<dbReference type="SUPFAM" id="SSF52413">
    <property type="entry name" value="UDP-glucose/GDP-mannose dehydrogenase C-terminal domain"/>
    <property type="match status" value="1"/>
</dbReference>
<dbReference type="SMART" id="SM00984">
    <property type="entry name" value="UDPG_MGDP_dh_C"/>
    <property type="match status" value="1"/>
</dbReference>
<accession>A0AAU8JXB7</accession>
<dbReference type="InterPro" id="IPR001732">
    <property type="entry name" value="UDP-Glc/GDP-Man_DH_N"/>
</dbReference>
<dbReference type="PANTHER" id="PTHR43491">
    <property type="entry name" value="UDP-N-ACETYL-D-MANNOSAMINE DEHYDROGENASE"/>
    <property type="match status" value="1"/>
</dbReference>
<dbReference type="GO" id="GO:0016628">
    <property type="term" value="F:oxidoreductase activity, acting on the CH-CH group of donors, NAD or NADP as acceptor"/>
    <property type="evidence" value="ECO:0007669"/>
    <property type="project" value="InterPro"/>
</dbReference>
<keyword evidence="3" id="KW-0520">NAD</keyword>
<keyword evidence="2" id="KW-0560">Oxidoreductase</keyword>
<protein>
    <submittedName>
        <fullName evidence="6">Nucleotide sugar dehydrogenase</fullName>
    </submittedName>
</protein>
<dbReference type="InterPro" id="IPR014027">
    <property type="entry name" value="UDP-Glc/GDP-Man_DH_C"/>
</dbReference>
<dbReference type="SUPFAM" id="SSF51735">
    <property type="entry name" value="NAD(P)-binding Rossmann-fold domains"/>
    <property type="match status" value="1"/>
</dbReference>
<dbReference type="PIRSF" id="PIRSF500136">
    <property type="entry name" value="UDP_ManNAc_DH"/>
    <property type="match status" value="1"/>
</dbReference>
<dbReference type="InterPro" id="IPR014026">
    <property type="entry name" value="UDP-Glc/GDP-Man_DH_dimer"/>
</dbReference>
<sequence>MRDICVVGLGRIGLPLAVQFAAKGHLVTGTDTDPETVAGAAAGRGPHAADAELDELLAEAVADGRLRASTDTTAAAAGADAVVLALPLDIGPDGEPDFQALDAATDAVAAGLRPGALVSYESTLPVGTLRGRFARRLEAGSGLVAGRDFWLVASPERTRTGRALADLRHHPKLVGGIDPDSTRQGAEFYRAVLDFDSRPDLPRINGVWELDGAETAELAGLAESAYRDVNIALVNQLARFADRVGVDLDQVIEACNSRPHTRLHRPGIAVGGHRVPVHPRLYLWNDPHATVVRAAREANEALPGYAVGLLEGALGPLTGVGVRILGASYRGGVRETGNSGVFPLVTALRAAGAEVSVSDPRYTPGELAALGLPPDEGKPAAALVVQADHPEYRDLGAADHPDVRVLLDGRRITDPARWEGVRRIVLGGGA</sequence>
<evidence type="ECO:0000256" key="3">
    <source>
        <dbReference type="ARBA" id="ARBA00023027"/>
    </source>
</evidence>
<evidence type="ECO:0000259" key="5">
    <source>
        <dbReference type="SMART" id="SM00984"/>
    </source>
</evidence>
<dbReference type="InterPro" id="IPR017476">
    <property type="entry name" value="UDP-Glc/GDP-Man"/>
</dbReference>
<reference evidence="6" key="1">
    <citation type="submission" date="2024-06" db="EMBL/GenBank/DDBJ databases">
        <title>The genome sequences of Kitasatospora sp. strain HUAS MG31.</title>
        <authorList>
            <person name="Mo P."/>
        </authorList>
    </citation>
    <scope>NUCLEOTIDE SEQUENCE</scope>
    <source>
        <strain evidence="6">HUAS MG31</strain>
    </source>
</reference>
<dbReference type="SUPFAM" id="SSF48179">
    <property type="entry name" value="6-phosphogluconate dehydrogenase C-terminal domain-like"/>
    <property type="match status" value="1"/>
</dbReference>
<dbReference type="InterPro" id="IPR008927">
    <property type="entry name" value="6-PGluconate_DH-like_C_sf"/>
</dbReference>
<dbReference type="InterPro" id="IPR036220">
    <property type="entry name" value="UDP-Glc/GDP-Man_DH_C_sf"/>
</dbReference>
<organism evidence="6">
    <name type="scientific">Kitasatospora camelliae</name>
    <dbReference type="NCBI Taxonomy" id="3156397"/>
    <lineage>
        <taxon>Bacteria</taxon>
        <taxon>Bacillati</taxon>
        <taxon>Actinomycetota</taxon>
        <taxon>Actinomycetes</taxon>
        <taxon>Kitasatosporales</taxon>
        <taxon>Streptomycetaceae</taxon>
        <taxon>Kitasatospora</taxon>
    </lineage>
</organism>
<evidence type="ECO:0000256" key="4">
    <source>
        <dbReference type="PIRNR" id="PIRNR000124"/>
    </source>
</evidence>
<dbReference type="PANTHER" id="PTHR43491:SF2">
    <property type="entry name" value="UDP-N-ACETYL-D-MANNOSAMINE DEHYDROGENASE"/>
    <property type="match status" value="1"/>
</dbReference>
<dbReference type="Gene3D" id="3.40.50.720">
    <property type="entry name" value="NAD(P)-binding Rossmann-like Domain"/>
    <property type="match status" value="2"/>
</dbReference>
<dbReference type="Pfam" id="PF03721">
    <property type="entry name" value="UDPG_MGDP_dh_N"/>
    <property type="match status" value="1"/>
</dbReference>
<evidence type="ECO:0000313" key="6">
    <source>
        <dbReference type="EMBL" id="XCM79762.1"/>
    </source>
</evidence>
<dbReference type="PIRSF" id="PIRSF000124">
    <property type="entry name" value="UDPglc_GDPman_dh"/>
    <property type="match status" value="1"/>
</dbReference>
<feature type="domain" description="UDP-glucose/GDP-mannose dehydrogenase C-terminal" evidence="5">
    <location>
        <begin position="323"/>
        <end position="415"/>
    </location>
</feature>
<dbReference type="KEGG" id="kcm:ABWK59_12955"/>
<dbReference type="Pfam" id="PF03720">
    <property type="entry name" value="UDPG_MGDP_dh_C"/>
    <property type="match status" value="1"/>
</dbReference>
<dbReference type="InterPro" id="IPR028359">
    <property type="entry name" value="UDP_ManNAc/GlcNAc_DH"/>
</dbReference>
<evidence type="ECO:0000256" key="2">
    <source>
        <dbReference type="ARBA" id="ARBA00023002"/>
    </source>
</evidence>
<dbReference type="AlphaFoldDB" id="A0AAU8JXB7"/>
<dbReference type="GO" id="GO:0051287">
    <property type="term" value="F:NAD binding"/>
    <property type="evidence" value="ECO:0007669"/>
    <property type="project" value="InterPro"/>
</dbReference>
<dbReference type="EMBL" id="CP159872">
    <property type="protein sequence ID" value="XCM79762.1"/>
    <property type="molecule type" value="Genomic_DNA"/>
</dbReference>
<dbReference type="GO" id="GO:0016616">
    <property type="term" value="F:oxidoreductase activity, acting on the CH-OH group of donors, NAD or NADP as acceptor"/>
    <property type="evidence" value="ECO:0007669"/>
    <property type="project" value="InterPro"/>
</dbReference>